<dbReference type="OrthoDB" id="583153at2"/>
<organism evidence="2">
    <name type="scientific">Trichodesmium erythraeum (strain IMS101)</name>
    <dbReference type="NCBI Taxonomy" id="203124"/>
    <lineage>
        <taxon>Bacteria</taxon>
        <taxon>Bacillati</taxon>
        <taxon>Cyanobacteriota</taxon>
        <taxon>Cyanophyceae</taxon>
        <taxon>Oscillatoriophycideae</taxon>
        <taxon>Oscillatoriales</taxon>
        <taxon>Microcoleaceae</taxon>
        <taxon>Trichodesmium</taxon>
    </lineage>
</organism>
<name>Q10WY5_TRIEI</name>
<dbReference type="AlphaFoldDB" id="Q10WY5"/>
<reference evidence="2" key="1">
    <citation type="submission" date="2006-06" db="EMBL/GenBank/DDBJ databases">
        <title>Complete sequence of Trichodesmium erythraeum IMS101.</title>
        <authorList>
            <consortium name="US DOE Joint Genome Institute"/>
            <person name="Copeland A."/>
            <person name="Lucas S."/>
            <person name="Lapidus A."/>
            <person name="Barry K."/>
            <person name="Detter J.C."/>
            <person name="Glavina del Rio T."/>
            <person name="Hammon N."/>
            <person name="Israni S."/>
            <person name="Dalin E."/>
            <person name="Tice H."/>
            <person name="Pitluck S."/>
            <person name="Kiss H."/>
            <person name="Munk A.C."/>
            <person name="Brettin T."/>
            <person name="Bruce D."/>
            <person name="Han C."/>
            <person name="Tapia R."/>
            <person name="Gilna P."/>
            <person name="Schmutz J."/>
            <person name="Larimer F."/>
            <person name="Land M."/>
            <person name="Hauser L."/>
            <person name="Kyrpides N."/>
            <person name="Kim E."/>
            <person name="Richardson P."/>
        </authorList>
    </citation>
    <scope>NUCLEOTIDE SEQUENCE [LARGE SCALE GENOMIC DNA]</scope>
    <source>
        <strain evidence="2">IMS101</strain>
    </source>
</reference>
<accession>Q10WY5</accession>
<dbReference type="HOGENOM" id="CLU_833698_0_0_3"/>
<proteinExistence type="predicted"/>
<feature type="coiled-coil region" evidence="1">
    <location>
        <begin position="59"/>
        <end position="160"/>
    </location>
</feature>
<sequence>MTIQDPRILIILLNDLLEELKRWTITTRETSTDMSWYQNQAEEKVIQAQYNAAIIQDQASNDQKAVDQANDEVAQLLSNCYQGLENAQQNLRQAENSEHQAQSTLKNWQTELNLALAWLEKAEARLQCAIEERKKAEIDVRNAELELQNAQVALSLCQNSGSTDDKGRYHAPNCYRQEARVIRAKNACKDAIQSLNQAIEEEAGARDELAQAQVRVNCCRSAVGYSRQAVRTANIALNHANSALSFAERSLENAHAAKREVERAQIEAKNEQEIANLMSLAVNTAQKLTEEARSDFKEAENLGNLAQRLEVAVSRELEDRVESLIELNRPPLF</sequence>
<dbReference type="STRING" id="203124.Tery_4239"/>
<keyword evidence="1" id="KW-0175">Coiled coil</keyword>
<dbReference type="RefSeq" id="WP_011613568.1">
    <property type="nucleotide sequence ID" value="NC_008312.1"/>
</dbReference>
<dbReference type="EMBL" id="CP000393">
    <property type="protein sequence ID" value="ABG53239.1"/>
    <property type="molecule type" value="Genomic_DNA"/>
</dbReference>
<gene>
    <name evidence="2" type="ordered locus">Tery_4239</name>
</gene>
<dbReference type="eggNOG" id="ENOG5033XHB">
    <property type="taxonomic scope" value="Bacteria"/>
</dbReference>
<feature type="coiled-coil region" evidence="1">
    <location>
        <begin position="244"/>
        <end position="302"/>
    </location>
</feature>
<evidence type="ECO:0000313" key="2">
    <source>
        <dbReference type="EMBL" id="ABG53239.1"/>
    </source>
</evidence>
<protein>
    <submittedName>
        <fullName evidence="2">Uncharacterized protein</fullName>
    </submittedName>
</protein>
<dbReference type="KEGG" id="ter:Tery_4239"/>
<evidence type="ECO:0000256" key="1">
    <source>
        <dbReference type="SAM" id="Coils"/>
    </source>
</evidence>